<accession>A0A1A8IHK2</accession>
<feature type="non-terminal residue" evidence="1">
    <location>
        <position position="57"/>
    </location>
</feature>
<gene>
    <name evidence="1" type="primary">Nfu_g_1_025147</name>
</gene>
<proteinExistence type="predicted"/>
<sequence length="57" mass="6349">KQRRGALCLRSQRMVLQQQDHPHTLLSRCRGSGGLVLTFLSPDGVYCGDCVSCRMLT</sequence>
<protein>
    <submittedName>
        <fullName evidence="1">Uncharacterized protein</fullName>
    </submittedName>
</protein>
<organism evidence="1">
    <name type="scientific">Nothobranchius kuhntae</name>
    <name type="common">Beira killifish</name>
    <dbReference type="NCBI Taxonomy" id="321403"/>
    <lineage>
        <taxon>Eukaryota</taxon>
        <taxon>Metazoa</taxon>
        <taxon>Chordata</taxon>
        <taxon>Craniata</taxon>
        <taxon>Vertebrata</taxon>
        <taxon>Euteleostomi</taxon>
        <taxon>Actinopterygii</taxon>
        <taxon>Neopterygii</taxon>
        <taxon>Teleostei</taxon>
        <taxon>Neoteleostei</taxon>
        <taxon>Acanthomorphata</taxon>
        <taxon>Ovalentaria</taxon>
        <taxon>Atherinomorphae</taxon>
        <taxon>Cyprinodontiformes</taxon>
        <taxon>Nothobranchiidae</taxon>
        <taxon>Nothobranchius</taxon>
    </lineage>
</organism>
<reference evidence="1" key="1">
    <citation type="submission" date="2016-05" db="EMBL/GenBank/DDBJ databases">
        <authorList>
            <person name="Lavstsen T."/>
            <person name="Jespersen J.S."/>
        </authorList>
    </citation>
    <scope>NUCLEOTIDE SEQUENCE</scope>
    <source>
        <tissue evidence="1">Brain</tissue>
    </source>
</reference>
<name>A0A1A8IHK2_NOTKU</name>
<reference evidence="1" key="2">
    <citation type="submission" date="2016-06" db="EMBL/GenBank/DDBJ databases">
        <title>The genome of a short-lived fish provides insights into sex chromosome evolution and the genetic control of aging.</title>
        <authorList>
            <person name="Reichwald K."/>
            <person name="Felder M."/>
            <person name="Petzold A."/>
            <person name="Koch P."/>
            <person name="Groth M."/>
            <person name="Platzer M."/>
        </authorList>
    </citation>
    <scope>NUCLEOTIDE SEQUENCE</scope>
    <source>
        <tissue evidence="1">Brain</tissue>
    </source>
</reference>
<evidence type="ECO:0000313" key="1">
    <source>
        <dbReference type="EMBL" id="SBQ96588.1"/>
    </source>
</evidence>
<dbReference type="AlphaFoldDB" id="A0A1A8IHK2"/>
<feature type="non-terminal residue" evidence="1">
    <location>
        <position position="1"/>
    </location>
</feature>
<dbReference type="EMBL" id="HAED01010376">
    <property type="protein sequence ID" value="SBQ96588.1"/>
    <property type="molecule type" value="Transcribed_RNA"/>
</dbReference>